<dbReference type="GO" id="GO:0005524">
    <property type="term" value="F:ATP binding"/>
    <property type="evidence" value="ECO:0007669"/>
    <property type="project" value="UniProtKB-UniRule"/>
</dbReference>
<evidence type="ECO:0000313" key="19">
    <source>
        <dbReference type="Proteomes" id="UP000253769"/>
    </source>
</evidence>
<evidence type="ECO:0000256" key="5">
    <source>
        <dbReference type="ARBA" id="ARBA00022806"/>
    </source>
</evidence>
<evidence type="ECO:0000256" key="10">
    <source>
        <dbReference type="ARBA" id="ARBA00023235"/>
    </source>
</evidence>
<dbReference type="InterPro" id="IPR038726">
    <property type="entry name" value="PDDEXK_AddAB-type"/>
</dbReference>
<dbReference type="PANTHER" id="PTHR11070">
    <property type="entry name" value="UVRD / RECB / PCRA DNA HELICASE FAMILY MEMBER"/>
    <property type="match status" value="1"/>
</dbReference>
<dbReference type="EC" id="5.6.2.4" evidence="12"/>
<feature type="domain" description="UvrD-like helicase ATP-binding" evidence="16">
    <location>
        <begin position="3"/>
        <end position="492"/>
    </location>
</feature>
<dbReference type="GO" id="GO:0003677">
    <property type="term" value="F:DNA binding"/>
    <property type="evidence" value="ECO:0007669"/>
    <property type="project" value="UniProtKB-KW"/>
</dbReference>
<evidence type="ECO:0000256" key="4">
    <source>
        <dbReference type="ARBA" id="ARBA00022801"/>
    </source>
</evidence>
<dbReference type="EMBL" id="QQOH01000001">
    <property type="protein sequence ID" value="RDE24731.1"/>
    <property type="molecule type" value="Genomic_DNA"/>
</dbReference>
<dbReference type="RefSeq" id="WP_114694321.1">
    <property type="nucleotide sequence ID" value="NZ_QQOH01000001.1"/>
</dbReference>
<evidence type="ECO:0000256" key="2">
    <source>
        <dbReference type="ARBA" id="ARBA00022741"/>
    </source>
</evidence>
<organism evidence="18 19">
    <name type="scientific">Motiliproteus coralliicola</name>
    <dbReference type="NCBI Taxonomy" id="2283196"/>
    <lineage>
        <taxon>Bacteria</taxon>
        <taxon>Pseudomonadati</taxon>
        <taxon>Pseudomonadota</taxon>
        <taxon>Gammaproteobacteria</taxon>
        <taxon>Oceanospirillales</taxon>
        <taxon>Oceanospirillaceae</taxon>
        <taxon>Motiliproteus</taxon>
    </lineage>
</organism>
<dbReference type="OrthoDB" id="9810135at2"/>
<dbReference type="GO" id="GO:0043138">
    <property type="term" value="F:3'-5' DNA helicase activity"/>
    <property type="evidence" value="ECO:0007669"/>
    <property type="project" value="UniProtKB-EC"/>
</dbReference>
<dbReference type="InterPro" id="IPR027417">
    <property type="entry name" value="P-loop_NTPase"/>
</dbReference>
<evidence type="ECO:0000256" key="13">
    <source>
        <dbReference type="ARBA" id="ARBA00034923"/>
    </source>
</evidence>
<evidence type="ECO:0000256" key="1">
    <source>
        <dbReference type="ARBA" id="ARBA00022722"/>
    </source>
</evidence>
<protein>
    <recommendedName>
        <fullName evidence="12">DNA 3'-5' helicase</fullName>
        <ecNumber evidence="12">5.6.2.4</ecNumber>
    </recommendedName>
    <alternativeName>
        <fullName evidence="13">DNA 3'-5' helicase II</fullName>
    </alternativeName>
</protein>
<dbReference type="AlphaFoldDB" id="A0A369WT28"/>
<evidence type="ECO:0000259" key="16">
    <source>
        <dbReference type="PROSITE" id="PS51198"/>
    </source>
</evidence>
<keyword evidence="6" id="KW-0269">Exonuclease</keyword>
<keyword evidence="7 15" id="KW-0067">ATP-binding</keyword>
<dbReference type="GO" id="GO:0005829">
    <property type="term" value="C:cytosol"/>
    <property type="evidence" value="ECO:0007669"/>
    <property type="project" value="TreeGrafter"/>
</dbReference>
<dbReference type="SUPFAM" id="SSF52540">
    <property type="entry name" value="P-loop containing nucleoside triphosphate hydrolases"/>
    <property type="match status" value="1"/>
</dbReference>
<dbReference type="Pfam" id="PF13361">
    <property type="entry name" value="UvrD_C"/>
    <property type="match status" value="2"/>
</dbReference>
<name>A0A369WT28_9GAMM</name>
<accession>A0A369WT28</accession>
<evidence type="ECO:0000259" key="17">
    <source>
        <dbReference type="PROSITE" id="PS51217"/>
    </source>
</evidence>
<dbReference type="GO" id="GO:0000725">
    <property type="term" value="P:recombinational repair"/>
    <property type="evidence" value="ECO:0007669"/>
    <property type="project" value="TreeGrafter"/>
</dbReference>
<dbReference type="Gene3D" id="1.10.486.10">
    <property type="entry name" value="PCRA, domain 4"/>
    <property type="match status" value="1"/>
</dbReference>
<gene>
    <name evidence="18" type="ORF">DV711_03865</name>
</gene>
<evidence type="ECO:0000256" key="15">
    <source>
        <dbReference type="PROSITE-ProRule" id="PRU00560"/>
    </source>
</evidence>
<dbReference type="Pfam" id="PF00580">
    <property type="entry name" value="UvrD-helicase"/>
    <property type="match status" value="1"/>
</dbReference>
<dbReference type="Gene3D" id="3.90.320.10">
    <property type="match status" value="1"/>
</dbReference>
<evidence type="ECO:0000256" key="14">
    <source>
        <dbReference type="ARBA" id="ARBA00048988"/>
    </source>
</evidence>
<dbReference type="Proteomes" id="UP000253769">
    <property type="component" value="Unassembled WGS sequence"/>
</dbReference>
<dbReference type="InterPro" id="IPR014016">
    <property type="entry name" value="UvrD-like_ATP-bd"/>
</dbReference>
<comment type="caution">
    <text evidence="18">The sequence shown here is derived from an EMBL/GenBank/DDBJ whole genome shotgun (WGS) entry which is preliminary data.</text>
</comment>
<dbReference type="PROSITE" id="PS51217">
    <property type="entry name" value="UVRD_HELICASE_CTER"/>
    <property type="match status" value="1"/>
</dbReference>
<dbReference type="GO" id="GO:0004527">
    <property type="term" value="F:exonuclease activity"/>
    <property type="evidence" value="ECO:0007669"/>
    <property type="project" value="UniProtKB-KW"/>
</dbReference>
<keyword evidence="9" id="KW-0234">DNA repair</keyword>
<feature type="domain" description="UvrD-like helicase C-terminal" evidence="17">
    <location>
        <begin position="504"/>
        <end position="783"/>
    </location>
</feature>
<comment type="catalytic activity">
    <reaction evidence="11">
        <text>Couples ATP hydrolysis with the unwinding of duplex DNA by translocating in the 3'-5' direction.</text>
        <dbReference type="EC" id="5.6.2.4"/>
    </reaction>
</comment>
<keyword evidence="19" id="KW-1185">Reference proteome</keyword>
<keyword evidence="10" id="KW-0413">Isomerase</keyword>
<evidence type="ECO:0000256" key="8">
    <source>
        <dbReference type="ARBA" id="ARBA00023125"/>
    </source>
</evidence>
<dbReference type="SUPFAM" id="SSF52980">
    <property type="entry name" value="Restriction endonuclease-like"/>
    <property type="match status" value="1"/>
</dbReference>
<dbReference type="InterPro" id="IPR014017">
    <property type="entry name" value="DNA_helicase_UvrD-like_C"/>
</dbReference>
<keyword evidence="2 15" id="KW-0547">Nucleotide-binding</keyword>
<evidence type="ECO:0000256" key="3">
    <source>
        <dbReference type="ARBA" id="ARBA00022763"/>
    </source>
</evidence>
<evidence type="ECO:0000313" key="18">
    <source>
        <dbReference type="EMBL" id="RDE24731.1"/>
    </source>
</evidence>
<dbReference type="GO" id="GO:0033202">
    <property type="term" value="C:DNA helicase complex"/>
    <property type="evidence" value="ECO:0007669"/>
    <property type="project" value="TreeGrafter"/>
</dbReference>
<dbReference type="InterPro" id="IPR011604">
    <property type="entry name" value="PDDEXK-like_dom_sf"/>
</dbReference>
<reference evidence="18 19" key="1">
    <citation type="submission" date="2018-07" db="EMBL/GenBank/DDBJ databases">
        <title>Motiliproteus coralliicola sp. nov., a bacterium isolated from Coral.</title>
        <authorList>
            <person name="Wang G."/>
        </authorList>
    </citation>
    <scope>NUCLEOTIDE SEQUENCE [LARGE SCALE GENOMIC DNA]</scope>
    <source>
        <strain evidence="18 19">C34</strain>
    </source>
</reference>
<proteinExistence type="predicted"/>
<evidence type="ECO:0000256" key="11">
    <source>
        <dbReference type="ARBA" id="ARBA00034617"/>
    </source>
</evidence>
<keyword evidence="3" id="KW-0227">DNA damage</keyword>
<dbReference type="PANTHER" id="PTHR11070:SF2">
    <property type="entry name" value="ATP-DEPENDENT DNA HELICASE SRS2"/>
    <property type="match status" value="1"/>
</dbReference>
<evidence type="ECO:0000256" key="12">
    <source>
        <dbReference type="ARBA" id="ARBA00034808"/>
    </source>
</evidence>
<dbReference type="PROSITE" id="PS51198">
    <property type="entry name" value="UVRD_HELICASE_ATP_BIND"/>
    <property type="match status" value="1"/>
</dbReference>
<evidence type="ECO:0000256" key="9">
    <source>
        <dbReference type="ARBA" id="ARBA00023204"/>
    </source>
</evidence>
<evidence type="ECO:0000256" key="7">
    <source>
        <dbReference type="ARBA" id="ARBA00022840"/>
    </source>
</evidence>
<keyword evidence="4 15" id="KW-0378">Hydrolase</keyword>
<keyword evidence="5 15" id="KW-0347">Helicase</keyword>
<dbReference type="InterPro" id="IPR011335">
    <property type="entry name" value="Restrct_endonuc-II-like"/>
</dbReference>
<dbReference type="Gene3D" id="3.40.50.300">
    <property type="entry name" value="P-loop containing nucleotide triphosphate hydrolases"/>
    <property type="match status" value="4"/>
</dbReference>
<comment type="catalytic activity">
    <reaction evidence="14">
        <text>ATP + H2O = ADP + phosphate + H(+)</text>
        <dbReference type="Rhea" id="RHEA:13065"/>
        <dbReference type="ChEBI" id="CHEBI:15377"/>
        <dbReference type="ChEBI" id="CHEBI:15378"/>
        <dbReference type="ChEBI" id="CHEBI:30616"/>
        <dbReference type="ChEBI" id="CHEBI:43474"/>
        <dbReference type="ChEBI" id="CHEBI:456216"/>
        <dbReference type="EC" id="5.6.2.4"/>
    </reaction>
</comment>
<sequence>MKQPLDSANRQRALDPGQSFCVRAPAGSGKTELLTQRVLVLLARVQRPEEILCITFTRKAAAEMRDRILKSLRKAEQTEPPQAPHERHTWELARAALANDQQQQWHLLQNPARLQILTIDALCAGLTRRLPLQAGFGLQPDICPDAQTLYQQAVERLLMHLEEDDPVAEPLGRLLLHLDNNLDRIEPLLVSMLGKREQWLPLIGSGEQLRQARQLLESALGQLRQDELQALRQQLTLFESDLAGLLDYAAGNLTDDSPLACCQGITELPGTANEDLPQWQALTELLLTAQGQWRKQVTVKNGFPAGSTKDEKALAKARKQALMEMIGQLSELPGLLERLQRLLLLPVSNYADTQWHILDALTQVLPRLVAELWLCFSEQNQVDYSELTRGALTALGDEHQPTDLMLLLDYRLSHILVDEFQDTAAPQIALLQKLTHGWQSGDGRTLFIVGDGMQSCYGFRNANVGLFLNARREGIGSVSLQSADLSVNFRSQQQLVGWVNQVFRGAFPAEDDICRGAVSYSDSDSFNPPLDGEAVKLHGLVDYPNNDSAATAEADLIVDLIRNTRAESPQDSIAVLVRNRSHLRAILPALQRAGFNWLATDLDPLATRMWVQDLLSLARALSSPADRIAWLALLRAPWCGLDNADLLALAGLEHRRTPILTRLEQLLGQQDTIQVESRRLSSDGLSRLQRFYAVFGNGWQQRQRRSLRDSIELCWLRLGGAAGLDSAQRRDIDRALDLIGQHERAGRIADWSQLERDLGKLYAQPASDADPRLQIMTIHKSKGLEFDHVILAGLHRTPRADDKALLQWHERLNANGELELLMAPLAADSDDEDPIYRYLSSEASARDRMESVRLLYVGATRAIKRLHLSSCFTTDSKGTLKSPAKNSLLAGIWPQVKDLFECYPAPDNLKTHAPDRSLHQLKRLNLDWQVPLPADENLLPAPSRRELDEGDNLPEADWLQAPRLAGTLVHQVFKQLAEAPLPSLETLSTQRQQWRIQLQQLGLGSDELEQALVRVERLLGQALEDPTGRWLLDHRHPDSASELPLSHYNGFKTQQFVVDRTFIGEQGERWIIDYKTAACPAELDFSQFIQQESERYRQQLQNYANCFRAMEKRPIRAALYFPESCHLAEIKLLT</sequence>
<keyword evidence="8" id="KW-0238">DNA-binding</keyword>
<keyword evidence="1" id="KW-0540">Nuclease</keyword>
<dbReference type="InterPro" id="IPR000212">
    <property type="entry name" value="DNA_helicase_UvrD/REP"/>
</dbReference>
<evidence type="ECO:0000256" key="6">
    <source>
        <dbReference type="ARBA" id="ARBA00022839"/>
    </source>
</evidence>
<dbReference type="Pfam" id="PF12705">
    <property type="entry name" value="PDDEXK_1"/>
    <property type="match status" value="1"/>
</dbReference>
<feature type="binding site" evidence="15">
    <location>
        <begin position="24"/>
        <end position="31"/>
    </location>
    <ligand>
        <name>ATP</name>
        <dbReference type="ChEBI" id="CHEBI:30616"/>
    </ligand>
</feature>